<proteinExistence type="predicted"/>
<reference evidence="1 2" key="1">
    <citation type="submission" date="2024-10" db="EMBL/GenBank/DDBJ databases">
        <title>The Natural Products Discovery Center: Release of the First 8490 Sequenced Strains for Exploring Actinobacteria Biosynthetic Diversity.</title>
        <authorList>
            <person name="Kalkreuter E."/>
            <person name="Kautsar S.A."/>
            <person name="Yang D."/>
            <person name="Bader C.D."/>
            <person name="Teijaro C.N."/>
            <person name="Fluegel L."/>
            <person name="Davis C.M."/>
            <person name="Simpson J.R."/>
            <person name="Lauterbach L."/>
            <person name="Steele A.D."/>
            <person name="Gui C."/>
            <person name="Meng S."/>
            <person name="Li G."/>
            <person name="Viehrig K."/>
            <person name="Ye F."/>
            <person name="Su P."/>
            <person name="Kiefer A.F."/>
            <person name="Nichols A."/>
            <person name="Cepeda A.J."/>
            <person name="Yan W."/>
            <person name="Fan B."/>
            <person name="Jiang Y."/>
            <person name="Adhikari A."/>
            <person name="Zheng C.-J."/>
            <person name="Schuster L."/>
            <person name="Cowan T.M."/>
            <person name="Smanski M.J."/>
            <person name="Chevrette M.G."/>
            <person name="De Carvalho L.P.S."/>
            <person name="Shen B."/>
        </authorList>
    </citation>
    <scope>NUCLEOTIDE SEQUENCE [LARGE SCALE GENOMIC DNA]</scope>
    <source>
        <strain evidence="1 2">NPDC003029</strain>
    </source>
</reference>
<comment type="caution">
    <text evidence="1">The sequence shown here is derived from an EMBL/GenBank/DDBJ whole genome shotgun (WGS) entry which is preliminary data.</text>
</comment>
<evidence type="ECO:0000313" key="1">
    <source>
        <dbReference type="EMBL" id="MFF3343684.1"/>
    </source>
</evidence>
<organism evidence="1 2">
    <name type="scientific">Streptomyces flavidovirens</name>
    <dbReference type="NCBI Taxonomy" id="67298"/>
    <lineage>
        <taxon>Bacteria</taxon>
        <taxon>Bacillati</taxon>
        <taxon>Actinomycetota</taxon>
        <taxon>Actinomycetes</taxon>
        <taxon>Kitasatosporales</taxon>
        <taxon>Streptomycetaceae</taxon>
        <taxon>Streptomyces</taxon>
    </lineage>
</organism>
<dbReference type="EMBL" id="JBIAPK010000017">
    <property type="protein sequence ID" value="MFF3343684.1"/>
    <property type="molecule type" value="Genomic_DNA"/>
</dbReference>
<name>A0ABW6RT76_9ACTN</name>
<dbReference type="Proteomes" id="UP001601976">
    <property type="component" value="Unassembled WGS sequence"/>
</dbReference>
<evidence type="ECO:0000313" key="2">
    <source>
        <dbReference type="Proteomes" id="UP001601976"/>
    </source>
</evidence>
<keyword evidence="2" id="KW-1185">Reference proteome</keyword>
<protein>
    <submittedName>
        <fullName evidence="1">Uncharacterized protein</fullName>
    </submittedName>
</protein>
<gene>
    <name evidence="1" type="ORF">ACFYWW_34220</name>
</gene>
<dbReference type="RefSeq" id="WP_387899630.1">
    <property type="nucleotide sequence ID" value="NZ_JBIAPK010000017.1"/>
</dbReference>
<accession>A0ABW6RT76</accession>
<sequence>MVRRAQATGRDDGLPMRLVTHESGRRRRLLHWRDRDGVVGQTALAEATVDERLSLFIEGPAGPEPLWLWLNESGLPFRPTSWEGVFRAANERREDVLAPVTGEPPFCTPHMARGCSGAILTR</sequence>